<dbReference type="AlphaFoldDB" id="A0A183DFA6"/>
<dbReference type="Pfam" id="PF00201">
    <property type="entry name" value="UDPGT"/>
    <property type="match status" value="1"/>
</dbReference>
<reference evidence="6" key="1">
    <citation type="submission" date="2016-06" db="UniProtKB">
        <authorList>
            <consortium name="WormBaseParasite"/>
        </authorList>
    </citation>
    <scope>IDENTIFICATION</scope>
</reference>
<dbReference type="Gene3D" id="3.40.50.2000">
    <property type="entry name" value="Glycogen Phosphorylase B"/>
    <property type="match status" value="1"/>
</dbReference>
<dbReference type="PANTHER" id="PTHR48043:SF145">
    <property type="entry name" value="FI06409P-RELATED"/>
    <property type="match status" value="1"/>
</dbReference>
<evidence type="ECO:0000256" key="5">
    <source>
        <dbReference type="ARBA" id="ARBA00047475"/>
    </source>
</evidence>
<dbReference type="InterPro" id="IPR002213">
    <property type="entry name" value="UDP_glucos_trans"/>
</dbReference>
<keyword evidence="3" id="KW-0328">Glycosyltransferase</keyword>
<dbReference type="PANTHER" id="PTHR48043">
    <property type="entry name" value="EG:EG0003.4 PROTEIN-RELATED"/>
    <property type="match status" value="1"/>
</dbReference>
<dbReference type="EC" id="2.4.1.17" evidence="2"/>
<keyword evidence="4" id="KW-0808">Transferase</keyword>
<evidence type="ECO:0000313" key="6">
    <source>
        <dbReference type="WBParaSite" id="GPUH_0000740601-mRNA-1"/>
    </source>
</evidence>
<dbReference type="GO" id="GO:0015020">
    <property type="term" value="F:glucuronosyltransferase activity"/>
    <property type="evidence" value="ECO:0007669"/>
    <property type="project" value="UniProtKB-EC"/>
</dbReference>
<proteinExistence type="inferred from homology"/>
<dbReference type="CDD" id="cd03784">
    <property type="entry name" value="GT1_Gtf-like"/>
    <property type="match status" value="1"/>
</dbReference>
<dbReference type="WBParaSite" id="GPUH_0000740601-mRNA-1">
    <property type="protein sequence ID" value="GPUH_0000740601-mRNA-1"/>
    <property type="gene ID" value="GPUH_0000740601"/>
</dbReference>
<evidence type="ECO:0000256" key="2">
    <source>
        <dbReference type="ARBA" id="ARBA00012544"/>
    </source>
</evidence>
<dbReference type="SUPFAM" id="SSF53756">
    <property type="entry name" value="UDP-Glycosyltransferase/glycogen phosphorylase"/>
    <property type="match status" value="1"/>
</dbReference>
<organism evidence="6">
    <name type="scientific">Gongylonema pulchrum</name>
    <dbReference type="NCBI Taxonomy" id="637853"/>
    <lineage>
        <taxon>Eukaryota</taxon>
        <taxon>Metazoa</taxon>
        <taxon>Ecdysozoa</taxon>
        <taxon>Nematoda</taxon>
        <taxon>Chromadorea</taxon>
        <taxon>Rhabditida</taxon>
        <taxon>Spirurina</taxon>
        <taxon>Spiruromorpha</taxon>
        <taxon>Spiruroidea</taxon>
        <taxon>Gongylonematidae</taxon>
        <taxon>Gongylonema</taxon>
    </lineage>
</organism>
<comment type="similarity">
    <text evidence="1">Belongs to the UDP-glycosyltransferase family.</text>
</comment>
<evidence type="ECO:0000256" key="4">
    <source>
        <dbReference type="ARBA" id="ARBA00022679"/>
    </source>
</evidence>
<evidence type="ECO:0000256" key="3">
    <source>
        <dbReference type="ARBA" id="ARBA00022676"/>
    </source>
</evidence>
<name>A0A183DFA6_9BILA</name>
<sequence>LLSAEILDHPKLRAFVSHCGLNSLTESVIAGVPVICIPLFGDQMRNARTGQKRNIAMILDKQDLTADDLASALRTIIYQDR</sequence>
<accession>A0A183DFA6</accession>
<evidence type="ECO:0000256" key="1">
    <source>
        <dbReference type="ARBA" id="ARBA00009995"/>
    </source>
</evidence>
<protein>
    <recommendedName>
        <fullName evidence="2">glucuronosyltransferase</fullName>
        <ecNumber evidence="2">2.4.1.17</ecNumber>
    </recommendedName>
</protein>
<comment type="catalytic activity">
    <reaction evidence="5">
        <text>glucuronate acceptor + UDP-alpha-D-glucuronate = acceptor beta-D-glucuronoside + UDP + H(+)</text>
        <dbReference type="Rhea" id="RHEA:21032"/>
        <dbReference type="ChEBI" id="CHEBI:15378"/>
        <dbReference type="ChEBI" id="CHEBI:58052"/>
        <dbReference type="ChEBI" id="CHEBI:58223"/>
        <dbReference type="ChEBI" id="CHEBI:132367"/>
        <dbReference type="ChEBI" id="CHEBI:132368"/>
        <dbReference type="EC" id="2.4.1.17"/>
    </reaction>
</comment>
<dbReference type="InterPro" id="IPR050271">
    <property type="entry name" value="UDP-glycosyltransferase"/>
</dbReference>